<organism evidence="10 11">
    <name type="scientific">Halomonas sulfidivorans</name>
    <dbReference type="NCBI Taxonomy" id="2733488"/>
    <lineage>
        <taxon>Bacteria</taxon>
        <taxon>Pseudomonadati</taxon>
        <taxon>Pseudomonadota</taxon>
        <taxon>Gammaproteobacteria</taxon>
        <taxon>Oceanospirillales</taxon>
        <taxon>Halomonadaceae</taxon>
        <taxon>Halomonas</taxon>
    </lineage>
</organism>
<evidence type="ECO:0000313" key="10">
    <source>
        <dbReference type="EMBL" id="QTP58516.1"/>
    </source>
</evidence>
<keyword evidence="2 7" id="KW-0812">Transmembrane</keyword>
<gene>
    <name evidence="10" type="ORF">HNO53_07215</name>
</gene>
<feature type="transmembrane region" description="Helical" evidence="7">
    <location>
        <begin position="127"/>
        <end position="148"/>
    </location>
</feature>
<dbReference type="InterPro" id="IPR036640">
    <property type="entry name" value="ABC1_TM_sf"/>
</dbReference>
<dbReference type="Pfam" id="PF00664">
    <property type="entry name" value="ABC_membrane"/>
    <property type="match status" value="1"/>
</dbReference>
<dbReference type="SUPFAM" id="SSF90123">
    <property type="entry name" value="ABC transporter transmembrane region"/>
    <property type="match status" value="1"/>
</dbReference>
<evidence type="ECO:0000256" key="4">
    <source>
        <dbReference type="ARBA" id="ARBA00022840"/>
    </source>
</evidence>
<dbReference type="Gene3D" id="3.40.50.300">
    <property type="entry name" value="P-loop containing nucleotide triphosphate hydrolases"/>
    <property type="match status" value="1"/>
</dbReference>
<dbReference type="PROSITE" id="PS50893">
    <property type="entry name" value="ABC_TRANSPORTER_2"/>
    <property type="match status" value="1"/>
</dbReference>
<dbReference type="InterPro" id="IPR003593">
    <property type="entry name" value="AAA+_ATPase"/>
</dbReference>
<feature type="transmembrane region" description="Helical" evidence="7">
    <location>
        <begin position="21"/>
        <end position="46"/>
    </location>
</feature>
<keyword evidence="6 7" id="KW-0472">Membrane</keyword>
<dbReference type="InterPro" id="IPR027417">
    <property type="entry name" value="P-loop_NTPase"/>
</dbReference>
<proteinExistence type="predicted"/>
<dbReference type="InterPro" id="IPR010128">
    <property type="entry name" value="ATPase_T1SS_PrtD-like"/>
</dbReference>
<dbReference type="NCBIfam" id="TIGR01842">
    <property type="entry name" value="type_I_sec_PrtD"/>
    <property type="match status" value="1"/>
</dbReference>
<evidence type="ECO:0000259" key="9">
    <source>
        <dbReference type="PROSITE" id="PS50929"/>
    </source>
</evidence>
<feature type="transmembrane region" description="Helical" evidence="7">
    <location>
        <begin position="154"/>
        <end position="173"/>
    </location>
</feature>
<dbReference type="InterPro" id="IPR039421">
    <property type="entry name" value="Type_1_exporter"/>
</dbReference>
<dbReference type="CDD" id="cd18586">
    <property type="entry name" value="ABC_6TM_PrtD_like"/>
    <property type="match status" value="1"/>
</dbReference>
<evidence type="ECO:0000256" key="1">
    <source>
        <dbReference type="ARBA" id="ARBA00004651"/>
    </source>
</evidence>
<dbReference type="EMBL" id="CP053383">
    <property type="protein sequence ID" value="QTP58516.1"/>
    <property type="molecule type" value="Genomic_DNA"/>
</dbReference>
<comment type="subcellular location">
    <subcellularLocation>
        <location evidence="1">Cell membrane</location>
        <topology evidence="1">Multi-pass membrane protein</topology>
    </subcellularLocation>
</comment>
<dbReference type="SMART" id="SM00382">
    <property type="entry name" value="AAA"/>
    <property type="match status" value="1"/>
</dbReference>
<dbReference type="PANTHER" id="PTHR24221">
    <property type="entry name" value="ATP-BINDING CASSETTE SUB-FAMILY B"/>
    <property type="match status" value="1"/>
</dbReference>
<evidence type="ECO:0000256" key="7">
    <source>
        <dbReference type="SAM" id="Phobius"/>
    </source>
</evidence>
<dbReference type="PANTHER" id="PTHR24221:SF248">
    <property type="entry name" value="ABC TRANSPORTER TRANSMEMBRANE REGION"/>
    <property type="match status" value="1"/>
</dbReference>
<dbReference type="Gene3D" id="1.20.1560.10">
    <property type="entry name" value="ABC transporter type 1, transmembrane domain"/>
    <property type="match status" value="1"/>
</dbReference>
<dbReference type="SUPFAM" id="SSF52540">
    <property type="entry name" value="P-loop containing nucleoside triphosphate hydrolases"/>
    <property type="match status" value="1"/>
</dbReference>
<dbReference type="RefSeq" id="WP_209477396.1">
    <property type="nucleotide sequence ID" value="NZ_CP053383.1"/>
</dbReference>
<evidence type="ECO:0000256" key="6">
    <source>
        <dbReference type="ARBA" id="ARBA00023136"/>
    </source>
</evidence>
<dbReference type="InterPro" id="IPR047957">
    <property type="entry name" value="ABC_AprD-like_6TM"/>
</dbReference>
<feature type="domain" description="ABC transmembrane type-1" evidence="9">
    <location>
        <begin position="22"/>
        <end position="299"/>
    </location>
</feature>
<dbReference type="InterPro" id="IPR011527">
    <property type="entry name" value="ABC1_TM_dom"/>
</dbReference>
<dbReference type="PROSITE" id="PS50929">
    <property type="entry name" value="ABC_TM1F"/>
    <property type="match status" value="1"/>
</dbReference>
<dbReference type="InterPro" id="IPR003439">
    <property type="entry name" value="ABC_transporter-like_ATP-bd"/>
</dbReference>
<evidence type="ECO:0000259" key="8">
    <source>
        <dbReference type="PROSITE" id="PS50893"/>
    </source>
</evidence>
<accession>A0ABX7WEW5</accession>
<feature type="transmembrane region" description="Helical" evidence="7">
    <location>
        <begin position="246"/>
        <end position="264"/>
    </location>
</feature>
<sequence length="576" mass="62616">MSSSQSLSELQQVLKSCRASFFAIGGFSLCINLLMLTPALYMLQVYDRVITTGSRETLLMLTLVVIFLLIVMGGLELVRSRLLVRVGNSLDSRMSARLYRAVFERARALPGPSSAQPLDDLKSVRQFLAGNGLFAFFDAPWVPLYLGILFLFDVWFGVFATLAGAILLGLALANEWATKRLLAEAGNEHIQAQALLTSNLRNAEAVHAMGMLPGLHRRWAQRHLAALIKQSQASDRSGSLTHLSKVLRVLAQSLILGVGALLVLDGRVTPGMMIAASIIMGRALAPIDQMIGSWKGFVGARDAYQRLTRLLEQSPVEAERLELPAPRGEVALEGVSLVPPGSEVAVLQDIDLRVTKGEHVGIVGPSAAGKTALARALLGIWQPHSGTVRLDGASLAHWHRDALGPWVGYLPQDIELFDGTVAENIARFGEVDDEKVVAAARRADVHEMILRLPEGYETRLGVADGALSRGQRQRVGLARALYGDPVLVVLDEPNANLDDAGERALAQTLRRLKEEGVTLFVVSHRRGILEGVDKLLVLDRGRMRLFGPAHEVMARLAGSGERRVSPLSARQGRRQS</sequence>
<keyword evidence="11" id="KW-1185">Reference proteome</keyword>
<evidence type="ECO:0000256" key="5">
    <source>
        <dbReference type="ARBA" id="ARBA00022989"/>
    </source>
</evidence>
<dbReference type="Proteomes" id="UP000671845">
    <property type="component" value="Chromosome"/>
</dbReference>
<evidence type="ECO:0000256" key="3">
    <source>
        <dbReference type="ARBA" id="ARBA00022741"/>
    </source>
</evidence>
<evidence type="ECO:0000256" key="2">
    <source>
        <dbReference type="ARBA" id="ARBA00022692"/>
    </source>
</evidence>
<reference evidence="10 11" key="1">
    <citation type="journal article" date="2021" name="Front. Microbiol.">
        <title>Aerobic Denitrification and Heterotrophic Sulfur Oxidation in the Genus Halomonas Revealed by Six Novel Species Characterizations and Genome-Based Analysis.</title>
        <authorList>
            <person name="Wang L."/>
            <person name="Shao Z."/>
        </authorList>
    </citation>
    <scope>NUCLEOTIDE SEQUENCE [LARGE SCALE GENOMIC DNA]</scope>
    <source>
        <strain evidence="10 11">MCCC 1A13718</strain>
    </source>
</reference>
<name>A0ABX7WEW5_9GAMM</name>
<keyword evidence="4" id="KW-0067">ATP-binding</keyword>
<feature type="transmembrane region" description="Helical" evidence="7">
    <location>
        <begin position="58"/>
        <end position="78"/>
    </location>
</feature>
<feature type="domain" description="ABC transporter" evidence="8">
    <location>
        <begin position="330"/>
        <end position="565"/>
    </location>
</feature>
<protein>
    <submittedName>
        <fullName evidence="10">Type I secretion system permease/ATPase</fullName>
    </submittedName>
</protein>
<keyword evidence="5 7" id="KW-1133">Transmembrane helix</keyword>
<dbReference type="Pfam" id="PF00005">
    <property type="entry name" value="ABC_tran"/>
    <property type="match status" value="1"/>
</dbReference>
<evidence type="ECO:0000313" key="11">
    <source>
        <dbReference type="Proteomes" id="UP000671845"/>
    </source>
</evidence>
<keyword evidence="3" id="KW-0547">Nucleotide-binding</keyword>